<dbReference type="Pfam" id="PF00005">
    <property type="entry name" value="ABC_tran"/>
    <property type="match status" value="2"/>
</dbReference>
<protein>
    <submittedName>
        <fullName evidence="10">Xylitol transport system ATP-binding protein</fullName>
    </submittedName>
</protein>
<evidence type="ECO:0000256" key="3">
    <source>
        <dbReference type="ARBA" id="ARBA00022597"/>
    </source>
</evidence>
<evidence type="ECO:0000256" key="5">
    <source>
        <dbReference type="ARBA" id="ARBA00022741"/>
    </source>
</evidence>
<dbReference type="PROSITE" id="PS50893">
    <property type="entry name" value="ABC_TRANSPORTER_2"/>
    <property type="match status" value="2"/>
</dbReference>
<gene>
    <name evidence="10" type="ORF">J2T07_001777</name>
</gene>
<dbReference type="PANTHER" id="PTHR43790:SF3">
    <property type="entry name" value="D-ALLOSE IMPORT ATP-BINDING PROTEIN ALSA-RELATED"/>
    <property type="match status" value="1"/>
</dbReference>
<dbReference type="CDD" id="cd03216">
    <property type="entry name" value="ABC_Carb_Monos_I"/>
    <property type="match status" value="1"/>
</dbReference>
<dbReference type="PROSITE" id="PS00211">
    <property type="entry name" value="ABC_TRANSPORTER_1"/>
    <property type="match status" value="1"/>
</dbReference>
<keyword evidence="5" id="KW-0547">Nucleotide-binding</keyword>
<evidence type="ECO:0000256" key="1">
    <source>
        <dbReference type="ARBA" id="ARBA00022448"/>
    </source>
</evidence>
<sequence length="493" mass="52829">MNDVLLEAREVSKSFNGVTALRDGRLTLRAGSVHALCGGNGAGKSTFLNILMGLLRRDGGSIRRNGVEVSFASPGDALAHGMAIITQELSPVMGMTVAENLYLGREPTLGGFFVDYRKLRKQAQALLDRLGFAIDAGRVMSELSLAQVQLVEIAKAFSYDCQVIIMDEPTSAIGERETETLFAAIRSVTANGAGIVYVSHRLSELAEIAEDYTIFRDGAYVESGKLVDIDRAHLVRGIVGRELVAVDKEKRPASDKVCLNVDGLSRKNEFSDVSLQVRHGEILGIYGLMGSGRSEFLNCVYGLTSPDGGNVLLDGKPLPKGDPAATIRAGISLVTEDRKDTGLVLSGSVRENIAMAAYPSLSSLSVINGRRERALADEMIGKLNVKTASQELPVSSMSGGNQQKVVLAKCLSTGPTLLLCDEPTRGIDEGAKQEIYKLLDQFVRAGGAVIVVSSEAPELLYLSDRIAVFKGGRIVAMRDDDNLSQETLLHLAS</sequence>
<evidence type="ECO:0000256" key="4">
    <source>
        <dbReference type="ARBA" id="ARBA00022737"/>
    </source>
</evidence>
<keyword evidence="3" id="KW-0762">Sugar transport</keyword>
<evidence type="ECO:0000259" key="9">
    <source>
        <dbReference type="PROSITE" id="PS50893"/>
    </source>
</evidence>
<dbReference type="InterPro" id="IPR027417">
    <property type="entry name" value="P-loop_NTPase"/>
</dbReference>
<dbReference type="SUPFAM" id="SSF52540">
    <property type="entry name" value="P-loop containing nucleoside triphosphate hydrolases"/>
    <property type="match status" value="2"/>
</dbReference>
<dbReference type="GO" id="GO:0005524">
    <property type="term" value="F:ATP binding"/>
    <property type="evidence" value="ECO:0007669"/>
    <property type="project" value="UniProtKB-KW"/>
</dbReference>
<dbReference type="PANTHER" id="PTHR43790">
    <property type="entry name" value="CARBOHYDRATE TRANSPORT ATP-BINDING PROTEIN MG119-RELATED"/>
    <property type="match status" value="1"/>
</dbReference>
<feature type="domain" description="ABC transporter" evidence="9">
    <location>
        <begin position="243"/>
        <end position="491"/>
    </location>
</feature>
<dbReference type="InterPro" id="IPR003593">
    <property type="entry name" value="AAA+_ATPase"/>
</dbReference>
<keyword evidence="1" id="KW-0813">Transport</keyword>
<proteinExistence type="predicted"/>
<name>A0ABT9SX67_9GAMM</name>
<feature type="domain" description="ABC transporter" evidence="9">
    <location>
        <begin position="6"/>
        <end position="242"/>
    </location>
</feature>
<comment type="caution">
    <text evidence="10">The sequence shown here is derived from an EMBL/GenBank/DDBJ whole genome shotgun (WGS) entry which is preliminary data.</text>
</comment>
<accession>A0ABT9SX67</accession>
<evidence type="ECO:0000256" key="2">
    <source>
        <dbReference type="ARBA" id="ARBA00022475"/>
    </source>
</evidence>
<keyword evidence="6 10" id="KW-0067">ATP-binding</keyword>
<keyword evidence="7" id="KW-1278">Translocase</keyword>
<organism evidence="10 11">
    <name type="scientific">Luteibacter jiangsuensis</name>
    <dbReference type="NCBI Taxonomy" id="637577"/>
    <lineage>
        <taxon>Bacteria</taxon>
        <taxon>Pseudomonadati</taxon>
        <taxon>Pseudomonadota</taxon>
        <taxon>Gammaproteobacteria</taxon>
        <taxon>Lysobacterales</taxon>
        <taxon>Rhodanobacteraceae</taxon>
        <taxon>Luteibacter</taxon>
    </lineage>
</organism>
<dbReference type="InterPro" id="IPR050107">
    <property type="entry name" value="ABC_carbohydrate_import_ATPase"/>
</dbReference>
<dbReference type="Proteomes" id="UP001237737">
    <property type="component" value="Unassembled WGS sequence"/>
</dbReference>
<evidence type="ECO:0000313" key="11">
    <source>
        <dbReference type="Proteomes" id="UP001237737"/>
    </source>
</evidence>
<keyword evidence="8" id="KW-0472">Membrane</keyword>
<dbReference type="SMART" id="SM00382">
    <property type="entry name" value="AAA"/>
    <property type="match status" value="2"/>
</dbReference>
<evidence type="ECO:0000256" key="7">
    <source>
        <dbReference type="ARBA" id="ARBA00022967"/>
    </source>
</evidence>
<evidence type="ECO:0000256" key="6">
    <source>
        <dbReference type="ARBA" id="ARBA00022840"/>
    </source>
</evidence>
<dbReference type="EMBL" id="JAUSSK010000002">
    <property type="protein sequence ID" value="MDQ0009600.1"/>
    <property type="molecule type" value="Genomic_DNA"/>
</dbReference>
<reference evidence="10 11" key="1">
    <citation type="submission" date="2023-07" db="EMBL/GenBank/DDBJ databases">
        <title>Sorghum-associated microbial communities from plants grown in Nebraska, USA.</title>
        <authorList>
            <person name="Schachtman D."/>
        </authorList>
    </citation>
    <scope>NUCLEOTIDE SEQUENCE [LARGE SCALE GENOMIC DNA]</scope>
    <source>
        <strain evidence="10 11">CC60</strain>
    </source>
</reference>
<keyword evidence="11" id="KW-1185">Reference proteome</keyword>
<dbReference type="InterPro" id="IPR003439">
    <property type="entry name" value="ABC_transporter-like_ATP-bd"/>
</dbReference>
<dbReference type="CDD" id="cd03215">
    <property type="entry name" value="ABC_Carb_Monos_II"/>
    <property type="match status" value="1"/>
</dbReference>
<keyword evidence="4" id="KW-0677">Repeat</keyword>
<dbReference type="RefSeq" id="WP_306849079.1">
    <property type="nucleotide sequence ID" value="NZ_JAUSSK010000002.1"/>
</dbReference>
<keyword evidence="2" id="KW-1003">Cell membrane</keyword>
<dbReference type="Gene3D" id="3.40.50.300">
    <property type="entry name" value="P-loop containing nucleotide triphosphate hydrolases"/>
    <property type="match status" value="2"/>
</dbReference>
<dbReference type="InterPro" id="IPR017871">
    <property type="entry name" value="ABC_transporter-like_CS"/>
</dbReference>
<evidence type="ECO:0000313" key="10">
    <source>
        <dbReference type="EMBL" id="MDQ0009600.1"/>
    </source>
</evidence>
<evidence type="ECO:0000256" key="8">
    <source>
        <dbReference type="ARBA" id="ARBA00023136"/>
    </source>
</evidence>